<dbReference type="Pfam" id="PF00535">
    <property type="entry name" value="Glycos_transf_2"/>
    <property type="match status" value="1"/>
</dbReference>
<feature type="domain" description="Glycosyltransferase 2-like" evidence="6">
    <location>
        <begin position="3"/>
        <end position="52"/>
    </location>
</feature>
<dbReference type="InterPro" id="IPR001173">
    <property type="entry name" value="Glyco_trans_2-like"/>
</dbReference>
<dbReference type="OrthoDB" id="9811214at2"/>
<keyword evidence="4" id="KW-0808">Transferase</keyword>
<sequence length="168" mass="17461">MLSVVIEALNVEAALARTLASLVEGAVEGVVREVLVVDGGSSDSTREIAEQAGCTVLSGIGLGEVIAGAKGNWLLFIEPGARLSEDWAAGTDAYIAAQAAMPARFTPLRVGRRPLFTWSFARPRALSQGFLISKKRAAARAKSADSAEALVRGMAAKTLPVGIWPAAS</sequence>
<evidence type="ECO:0000256" key="3">
    <source>
        <dbReference type="ARBA" id="ARBA00022676"/>
    </source>
</evidence>
<dbReference type="InterPro" id="IPR029044">
    <property type="entry name" value="Nucleotide-diphossugar_trans"/>
</dbReference>
<dbReference type="PANTHER" id="PTHR43646">
    <property type="entry name" value="GLYCOSYLTRANSFERASE"/>
    <property type="match status" value="1"/>
</dbReference>
<reference evidence="7 8" key="1">
    <citation type="journal article" date="2016" name="Int. J. Syst. Evol. Microbiol.">
        <title>Pseudaminobacter manganicus sp. nov., isolated from sludge of a manganese mine.</title>
        <authorList>
            <person name="Li J."/>
            <person name="Huang J."/>
            <person name="Liao S."/>
            <person name="Wang G."/>
        </authorList>
    </citation>
    <scope>NUCLEOTIDE SEQUENCE [LARGE SCALE GENOMIC DNA]</scope>
    <source>
        <strain evidence="7 8">JH-7</strain>
    </source>
</reference>
<dbReference type="PANTHER" id="PTHR43646:SF2">
    <property type="entry name" value="GLYCOSYLTRANSFERASE 2-LIKE DOMAIN-CONTAINING PROTEIN"/>
    <property type="match status" value="1"/>
</dbReference>
<evidence type="ECO:0000256" key="4">
    <source>
        <dbReference type="ARBA" id="ARBA00022679"/>
    </source>
</evidence>
<comment type="subcellular location">
    <subcellularLocation>
        <location evidence="1">Cell membrane</location>
    </subcellularLocation>
</comment>
<name>A0A1V8RR39_9HYPH</name>
<protein>
    <recommendedName>
        <fullName evidence="6">Glycosyltransferase 2-like domain-containing protein</fullName>
    </recommendedName>
</protein>
<evidence type="ECO:0000259" key="6">
    <source>
        <dbReference type="Pfam" id="PF00535"/>
    </source>
</evidence>
<evidence type="ECO:0000256" key="1">
    <source>
        <dbReference type="ARBA" id="ARBA00004236"/>
    </source>
</evidence>
<accession>A0A1V8RR39</accession>
<dbReference type="STRING" id="1873176.BFN67_17500"/>
<dbReference type="GO" id="GO:0016757">
    <property type="term" value="F:glycosyltransferase activity"/>
    <property type="evidence" value="ECO:0007669"/>
    <property type="project" value="UniProtKB-KW"/>
</dbReference>
<keyword evidence="3" id="KW-0328">Glycosyltransferase</keyword>
<dbReference type="GO" id="GO:0005886">
    <property type="term" value="C:plasma membrane"/>
    <property type="evidence" value="ECO:0007669"/>
    <property type="project" value="UniProtKB-SubCell"/>
</dbReference>
<organism evidence="7 8">
    <name type="scientific">Manganibacter manganicus</name>
    <dbReference type="NCBI Taxonomy" id="1873176"/>
    <lineage>
        <taxon>Bacteria</taxon>
        <taxon>Pseudomonadati</taxon>
        <taxon>Pseudomonadota</taxon>
        <taxon>Alphaproteobacteria</taxon>
        <taxon>Hyphomicrobiales</taxon>
        <taxon>Phyllobacteriaceae</taxon>
        <taxon>Manganibacter</taxon>
    </lineage>
</organism>
<evidence type="ECO:0000256" key="2">
    <source>
        <dbReference type="ARBA" id="ARBA00022475"/>
    </source>
</evidence>
<gene>
    <name evidence="7" type="ORF">BFN67_17500</name>
</gene>
<evidence type="ECO:0000313" key="7">
    <source>
        <dbReference type="EMBL" id="OQM75618.1"/>
    </source>
</evidence>
<dbReference type="Gene3D" id="3.90.550.10">
    <property type="entry name" value="Spore Coat Polysaccharide Biosynthesis Protein SpsA, Chain A"/>
    <property type="match status" value="1"/>
</dbReference>
<dbReference type="SUPFAM" id="SSF53448">
    <property type="entry name" value="Nucleotide-diphospho-sugar transferases"/>
    <property type="match status" value="1"/>
</dbReference>
<keyword evidence="8" id="KW-1185">Reference proteome</keyword>
<dbReference type="Proteomes" id="UP000191905">
    <property type="component" value="Unassembled WGS sequence"/>
</dbReference>
<evidence type="ECO:0000313" key="8">
    <source>
        <dbReference type="Proteomes" id="UP000191905"/>
    </source>
</evidence>
<dbReference type="EMBL" id="MDET01000014">
    <property type="protein sequence ID" value="OQM75618.1"/>
    <property type="molecule type" value="Genomic_DNA"/>
</dbReference>
<comment type="caution">
    <text evidence="7">The sequence shown here is derived from an EMBL/GenBank/DDBJ whole genome shotgun (WGS) entry which is preliminary data.</text>
</comment>
<dbReference type="AlphaFoldDB" id="A0A1V8RR39"/>
<proteinExistence type="predicted"/>
<keyword evidence="2" id="KW-1003">Cell membrane</keyword>
<evidence type="ECO:0000256" key="5">
    <source>
        <dbReference type="ARBA" id="ARBA00023136"/>
    </source>
</evidence>
<keyword evidence="5" id="KW-0472">Membrane</keyword>